<proteinExistence type="predicted"/>
<comment type="caution">
    <text evidence="2">The sequence shown here is derived from an EMBL/GenBank/DDBJ whole genome shotgun (WGS) entry which is preliminary data.</text>
</comment>
<evidence type="ECO:0000313" key="2">
    <source>
        <dbReference type="EMBL" id="THG95861.1"/>
    </source>
</evidence>
<gene>
    <name evidence="2" type="ORF">EW026_g5863</name>
</gene>
<dbReference type="EMBL" id="SGPJ01000282">
    <property type="protein sequence ID" value="THG95861.1"/>
    <property type="molecule type" value="Genomic_DNA"/>
</dbReference>
<sequence>MKKRKGLRHPSPADDSGLSTTARLDSEDERRLTADYANPLAAALASASGSSDQQPLTERKVLQGRGVASTGPKPDFRPDMVSNRMQQTNSPMNGPQAKVRNRARTAHVTPTGVTPSHATSLSNPKPLIVPSQQPASISTDDDPLEFRPS</sequence>
<evidence type="ECO:0000313" key="3">
    <source>
        <dbReference type="Proteomes" id="UP000309038"/>
    </source>
</evidence>
<organism evidence="2 3">
    <name type="scientific">Hermanssonia centrifuga</name>
    <dbReference type="NCBI Taxonomy" id="98765"/>
    <lineage>
        <taxon>Eukaryota</taxon>
        <taxon>Fungi</taxon>
        <taxon>Dikarya</taxon>
        <taxon>Basidiomycota</taxon>
        <taxon>Agaricomycotina</taxon>
        <taxon>Agaricomycetes</taxon>
        <taxon>Polyporales</taxon>
        <taxon>Meruliaceae</taxon>
        <taxon>Hermanssonia</taxon>
    </lineage>
</organism>
<feature type="region of interest" description="Disordered" evidence="1">
    <location>
        <begin position="1"/>
        <end position="149"/>
    </location>
</feature>
<name>A0A4S4KCR8_9APHY</name>
<feature type="compositionally biased region" description="Low complexity" evidence="1">
    <location>
        <begin position="40"/>
        <end position="51"/>
    </location>
</feature>
<dbReference type="AlphaFoldDB" id="A0A4S4KCR8"/>
<feature type="compositionally biased region" description="Basic and acidic residues" evidence="1">
    <location>
        <begin position="24"/>
        <end position="33"/>
    </location>
</feature>
<reference evidence="2 3" key="1">
    <citation type="submission" date="2019-02" db="EMBL/GenBank/DDBJ databases">
        <title>Genome sequencing of the rare red list fungi Phlebia centrifuga.</title>
        <authorList>
            <person name="Buettner E."/>
            <person name="Kellner H."/>
        </authorList>
    </citation>
    <scope>NUCLEOTIDE SEQUENCE [LARGE SCALE GENOMIC DNA]</scope>
    <source>
        <strain evidence="2 3">DSM 108282</strain>
    </source>
</reference>
<accession>A0A4S4KCR8</accession>
<feature type="compositionally biased region" description="Polar residues" evidence="1">
    <location>
        <begin position="83"/>
        <end position="93"/>
    </location>
</feature>
<dbReference type="Proteomes" id="UP000309038">
    <property type="component" value="Unassembled WGS sequence"/>
</dbReference>
<feature type="compositionally biased region" description="Polar residues" evidence="1">
    <location>
        <begin position="111"/>
        <end position="123"/>
    </location>
</feature>
<keyword evidence="3" id="KW-1185">Reference proteome</keyword>
<evidence type="ECO:0000256" key="1">
    <source>
        <dbReference type="SAM" id="MobiDB-lite"/>
    </source>
</evidence>
<protein>
    <submittedName>
        <fullName evidence="2">Uncharacterized protein</fullName>
    </submittedName>
</protein>